<proteinExistence type="predicted"/>
<evidence type="ECO:0000313" key="2">
    <source>
        <dbReference type="Proteomes" id="UP000289738"/>
    </source>
</evidence>
<dbReference type="AlphaFoldDB" id="A0A444ZTT9"/>
<reference evidence="1 2" key="1">
    <citation type="submission" date="2019-01" db="EMBL/GenBank/DDBJ databases">
        <title>Sequencing of cultivated peanut Arachis hypogaea provides insights into genome evolution and oil improvement.</title>
        <authorList>
            <person name="Chen X."/>
        </authorList>
    </citation>
    <scope>NUCLEOTIDE SEQUENCE [LARGE SCALE GENOMIC DNA]</scope>
    <source>
        <strain evidence="2">cv. Fuhuasheng</strain>
        <tissue evidence="1">Leaves</tissue>
    </source>
</reference>
<dbReference type="PANTHER" id="PTHR37707">
    <property type="entry name" value="MATERNAL EFFECT EMBRYO ARREST 9"/>
    <property type="match status" value="1"/>
</dbReference>
<organism evidence="1 2">
    <name type="scientific">Arachis hypogaea</name>
    <name type="common">Peanut</name>
    <dbReference type="NCBI Taxonomy" id="3818"/>
    <lineage>
        <taxon>Eukaryota</taxon>
        <taxon>Viridiplantae</taxon>
        <taxon>Streptophyta</taxon>
        <taxon>Embryophyta</taxon>
        <taxon>Tracheophyta</taxon>
        <taxon>Spermatophyta</taxon>
        <taxon>Magnoliopsida</taxon>
        <taxon>eudicotyledons</taxon>
        <taxon>Gunneridae</taxon>
        <taxon>Pentapetalae</taxon>
        <taxon>rosids</taxon>
        <taxon>fabids</taxon>
        <taxon>Fabales</taxon>
        <taxon>Fabaceae</taxon>
        <taxon>Papilionoideae</taxon>
        <taxon>50 kb inversion clade</taxon>
        <taxon>dalbergioids sensu lato</taxon>
        <taxon>Dalbergieae</taxon>
        <taxon>Pterocarpus clade</taxon>
        <taxon>Arachis</taxon>
    </lineage>
</organism>
<accession>A0A444ZTT9</accession>
<protein>
    <submittedName>
        <fullName evidence="1">Uncharacterized protein</fullName>
    </submittedName>
</protein>
<gene>
    <name evidence="1" type="ORF">Ahy_B03g062345</name>
</gene>
<dbReference type="Gramene" id="arahy.Tifrunner.gnm2.ann2.Ah13g576200.1">
    <property type="protein sequence ID" value="arahy.Tifrunner.gnm2.ann2.Ah13g576200.1-CDS-1"/>
    <property type="gene ID" value="arahy.Tifrunner.gnm2.ann2.Ah13g576200"/>
</dbReference>
<dbReference type="Proteomes" id="UP000289738">
    <property type="component" value="Chromosome B03"/>
</dbReference>
<dbReference type="EMBL" id="SDMP01000013">
    <property type="protein sequence ID" value="RYR17641.1"/>
    <property type="molecule type" value="Genomic_DNA"/>
</dbReference>
<comment type="caution">
    <text evidence="1">The sequence shown here is derived from an EMBL/GenBank/DDBJ whole genome shotgun (WGS) entry which is preliminary data.</text>
</comment>
<sequence length="113" mass="13236">MEALISQFTFLSNQALQERSSDPSTSEDLMRLFEIESYRAWAGVELIEQENKEVQEEKEAKVTTAMQQDDDHEEYLECVMESAIDELRCFEEELERMSQPEMDIASKSTLRMQ</sequence>
<evidence type="ECO:0000313" key="1">
    <source>
        <dbReference type="EMBL" id="RYR17641.1"/>
    </source>
</evidence>
<dbReference type="SMR" id="A0A444ZTT9"/>
<keyword evidence="2" id="KW-1185">Reference proteome</keyword>
<dbReference type="OrthoDB" id="992831at2759"/>
<dbReference type="PANTHER" id="PTHR37707:SF1">
    <property type="entry name" value="MATERNAL EFFECT EMBRYO ARREST 9"/>
    <property type="match status" value="1"/>
</dbReference>
<name>A0A444ZTT9_ARAHY</name>